<evidence type="ECO:0000313" key="3">
    <source>
        <dbReference type="Proteomes" id="UP000325315"/>
    </source>
</evidence>
<accession>A0A5B6X166</accession>
<evidence type="ECO:0000313" key="2">
    <source>
        <dbReference type="EMBL" id="KAA3486822.1"/>
    </source>
</evidence>
<sequence>MRDLILEHPDVRKKVDIFALSIYGLVIFPKALRLIDEAVTDLFDHLDKRVTLVPTILAKTFRSLSLCRRAGKGRFIRCAQLLLVWFHGHFWKVDKVSYRVFSGSYSPLKEEVATQRRDDISKERWMAILQNLKEEDIEWRAFWMVPNEIFYRCENFDCVPLLGIWVAIGYTPLLVLRQYKSRQFIPATYGVQEIYDAWKQTRWMKRLAIGSMTTPEYK</sequence>
<proteinExistence type="predicted"/>
<dbReference type="InterPro" id="IPR056647">
    <property type="entry name" value="DUF7745"/>
</dbReference>
<name>A0A5B6X166_9ROSI</name>
<dbReference type="OrthoDB" id="989156at2759"/>
<gene>
    <name evidence="2" type="ORF">EPI10_030695</name>
</gene>
<reference evidence="2" key="1">
    <citation type="submission" date="2019-08" db="EMBL/GenBank/DDBJ databases">
        <authorList>
            <person name="Liu F."/>
        </authorList>
    </citation>
    <scope>NUCLEOTIDE SEQUENCE [LARGE SCALE GENOMIC DNA]</scope>
    <source>
        <strain evidence="2">PA1801</strain>
        <tissue evidence="2">Leaf</tissue>
    </source>
</reference>
<dbReference type="EMBL" id="SMMG02000001">
    <property type="protein sequence ID" value="KAA3486822.1"/>
    <property type="molecule type" value="Genomic_DNA"/>
</dbReference>
<evidence type="ECO:0000259" key="1">
    <source>
        <dbReference type="Pfam" id="PF24924"/>
    </source>
</evidence>
<organism evidence="2 3">
    <name type="scientific">Gossypium australe</name>
    <dbReference type="NCBI Taxonomy" id="47621"/>
    <lineage>
        <taxon>Eukaryota</taxon>
        <taxon>Viridiplantae</taxon>
        <taxon>Streptophyta</taxon>
        <taxon>Embryophyta</taxon>
        <taxon>Tracheophyta</taxon>
        <taxon>Spermatophyta</taxon>
        <taxon>Magnoliopsida</taxon>
        <taxon>eudicotyledons</taxon>
        <taxon>Gunneridae</taxon>
        <taxon>Pentapetalae</taxon>
        <taxon>rosids</taxon>
        <taxon>malvids</taxon>
        <taxon>Malvales</taxon>
        <taxon>Malvaceae</taxon>
        <taxon>Malvoideae</taxon>
        <taxon>Gossypium</taxon>
    </lineage>
</organism>
<keyword evidence="3" id="KW-1185">Reference proteome</keyword>
<protein>
    <recommendedName>
        <fullName evidence="1">DUF7745 domain-containing protein</fullName>
    </recommendedName>
</protein>
<dbReference type="AlphaFoldDB" id="A0A5B6X166"/>
<feature type="domain" description="DUF7745" evidence="1">
    <location>
        <begin position="10"/>
        <end position="179"/>
    </location>
</feature>
<dbReference type="PANTHER" id="PTHR48200:SF1">
    <property type="entry name" value="AMINOTRANSFERASE-LIKE PLANT MOBILE DOMAIN-CONTAINING PROTEIN"/>
    <property type="match status" value="1"/>
</dbReference>
<dbReference type="Proteomes" id="UP000325315">
    <property type="component" value="Unassembled WGS sequence"/>
</dbReference>
<dbReference type="Pfam" id="PF24924">
    <property type="entry name" value="DUF7745"/>
    <property type="match status" value="1"/>
</dbReference>
<comment type="caution">
    <text evidence="2">The sequence shown here is derived from an EMBL/GenBank/DDBJ whole genome shotgun (WGS) entry which is preliminary data.</text>
</comment>
<dbReference type="PANTHER" id="PTHR48200">
    <property type="entry name" value="PROTEIN, PUTATIVE-RELATED"/>
    <property type="match status" value="1"/>
</dbReference>